<dbReference type="PANTHER" id="PTHR37291:SF1">
    <property type="entry name" value="TYPE IV METHYL-DIRECTED RESTRICTION ENZYME ECOKMCRB SUBUNIT"/>
    <property type="match status" value="1"/>
</dbReference>
<dbReference type="EMBL" id="NMWU01000015">
    <property type="protein sequence ID" value="PLS31224.1"/>
    <property type="molecule type" value="Genomic_DNA"/>
</dbReference>
<dbReference type="SMART" id="SM00382">
    <property type="entry name" value="AAA"/>
    <property type="match status" value="1"/>
</dbReference>
<protein>
    <submittedName>
        <fullName evidence="2">ATPase</fullName>
    </submittedName>
</protein>
<dbReference type="GO" id="GO:0005524">
    <property type="term" value="F:ATP binding"/>
    <property type="evidence" value="ECO:0007669"/>
    <property type="project" value="InterPro"/>
</dbReference>
<dbReference type="PANTHER" id="PTHR37291">
    <property type="entry name" value="5-METHYLCYTOSINE-SPECIFIC RESTRICTION ENZYME B"/>
    <property type="match status" value="1"/>
</dbReference>
<dbReference type="InterPro" id="IPR011704">
    <property type="entry name" value="ATPase_dyneun-rel_AAA"/>
</dbReference>
<dbReference type="InterPro" id="IPR052934">
    <property type="entry name" value="Methyl-DNA_Rec/Restrict_Enz"/>
</dbReference>
<dbReference type="InterPro" id="IPR027417">
    <property type="entry name" value="P-loop_NTPase"/>
</dbReference>
<dbReference type="AlphaFoldDB" id="A0A2N5JAH9"/>
<dbReference type="Pfam" id="PF14338">
    <property type="entry name" value="Mrr_N"/>
    <property type="match status" value="1"/>
</dbReference>
<gene>
    <name evidence="2" type="ORF">Uis1B_0968</name>
</gene>
<evidence type="ECO:0000313" key="2">
    <source>
        <dbReference type="EMBL" id="PLS31224.1"/>
    </source>
</evidence>
<accession>A0A2N5JAH9</accession>
<dbReference type="RefSeq" id="WP_101616158.1">
    <property type="nucleotide sequence ID" value="NZ_NMWU01000015.1"/>
</dbReference>
<dbReference type="SUPFAM" id="SSF52540">
    <property type="entry name" value="P-loop containing nucleoside triphosphate hydrolases"/>
    <property type="match status" value="1"/>
</dbReference>
<reference evidence="2 3" key="1">
    <citation type="submission" date="2017-07" db="EMBL/GenBank/DDBJ databases">
        <title>Bifidobacterium novel species.</title>
        <authorList>
            <person name="Lugli G.A."/>
            <person name="Milani C."/>
            <person name="Duranti S."/>
            <person name="Mangifesta M."/>
        </authorList>
    </citation>
    <scope>NUCLEOTIDE SEQUENCE [LARGE SCALE GENOMIC DNA]</scope>
    <source>
        <strain evidence="3">Uis1B</strain>
    </source>
</reference>
<dbReference type="REBASE" id="385051">
    <property type="entry name" value="BmaUis1BMcrBCP"/>
</dbReference>
<sequence length="593" mass="67292">MTDEDAAQPNLKTSHMRWMKPILDALKELGGKASPSEVREQIAGDLHLTQDELSATRGKREVNKFGNEVAFARNALVFGGYIDGGERGIWKLTNKGITVDMTDELASDIIRKLNRYGRDQRALKTSSANAVGDSGVPEKRYWSYRPGSGAKKWQECQDGSVMLIGWGKIGDISQYDSRSEIQQRLRDSYEMDGIPRNAARMLWQFANDMKPGDVVVAIAGTRTILGIGEVQSDYEHYEKAADDFNNARQVSWMTVDDDDSTLRSEKQFHNKTLNDITPNLDMVRQIDELMNDDGEEGDDALIVEEIPLDPYSRKDFLNEVYVGEHTYDNLVSALERKKNIILMGAPGVGKTFIAKRLAYSIMGEKDPSRVTMVQFHQNYSYEDFMFGYRPTPTGGFERKYGVFYEFCKKAEEDEERPYYFVIDEINRGNLSKIFGELFMLIENDKRGLSLRLPDADELFSIPGNVFIIGMMNTADRSLAMIDYALRRRFAFVELTPGFATAGFGKYADSLNNDRFNRLIAAVETLNNEISRDDSLGKGFRIGHSYFCGLNSETVDEQLPLIVEYELIPLIEEYWFDDPAKAEAESENLRAAIR</sequence>
<dbReference type="Gene3D" id="3.40.50.300">
    <property type="entry name" value="P-loop containing nucleotide triphosphate hydrolases"/>
    <property type="match status" value="1"/>
</dbReference>
<dbReference type="GO" id="GO:0016887">
    <property type="term" value="F:ATP hydrolysis activity"/>
    <property type="evidence" value="ECO:0007669"/>
    <property type="project" value="InterPro"/>
</dbReference>
<organism evidence="2 3">
    <name type="scientific">Bifidobacterium margollesii</name>
    <dbReference type="NCBI Taxonomy" id="2020964"/>
    <lineage>
        <taxon>Bacteria</taxon>
        <taxon>Bacillati</taxon>
        <taxon>Actinomycetota</taxon>
        <taxon>Actinomycetes</taxon>
        <taxon>Bifidobacteriales</taxon>
        <taxon>Bifidobacteriaceae</taxon>
        <taxon>Bifidobacterium</taxon>
    </lineage>
</organism>
<dbReference type="InterPro" id="IPR003593">
    <property type="entry name" value="AAA+_ATPase"/>
</dbReference>
<comment type="caution">
    <text evidence="2">The sequence shown here is derived from an EMBL/GenBank/DDBJ whole genome shotgun (WGS) entry which is preliminary data.</text>
</comment>
<dbReference type="InterPro" id="IPR025745">
    <property type="entry name" value="Mrr-like_N_dom"/>
</dbReference>
<keyword evidence="3" id="KW-1185">Reference proteome</keyword>
<dbReference type="Proteomes" id="UP000235050">
    <property type="component" value="Unassembled WGS sequence"/>
</dbReference>
<proteinExistence type="predicted"/>
<feature type="domain" description="AAA+ ATPase" evidence="1">
    <location>
        <begin position="336"/>
        <end position="495"/>
    </location>
</feature>
<evidence type="ECO:0000259" key="1">
    <source>
        <dbReference type="SMART" id="SM00382"/>
    </source>
</evidence>
<dbReference type="Pfam" id="PF07728">
    <property type="entry name" value="AAA_5"/>
    <property type="match status" value="1"/>
</dbReference>
<name>A0A2N5JAH9_9BIFI</name>
<evidence type="ECO:0000313" key="3">
    <source>
        <dbReference type="Proteomes" id="UP000235050"/>
    </source>
</evidence>
<dbReference type="OrthoDB" id="9781481at2"/>
<dbReference type="CDD" id="cd00009">
    <property type="entry name" value="AAA"/>
    <property type="match status" value="1"/>
</dbReference>